<dbReference type="GO" id="GO:0032259">
    <property type="term" value="P:methylation"/>
    <property type="evidence" value="ECO:0007669"/>
    <property type="project" value="UniProtKB-KW"/>
</dbReference>
<evidence type="ECO:0000259" key="8">
    <source>
        <dbReference type="Pfam" id="PF18125"/>
    </source>
</evidence>
<comment type="subcellular location">
    <subcellularLocation>
        <location evidence="6">Cytoplasm</location>
    </subcellularLocation>
</comment>
<feature type="binding site" evidence="6">
    <location>
        <position position="208"/>
    </location>
    <ligand>
        <name>S-adenosyl-L-methionine</name>
        <dbReference type="ChEBI" id="CHEBI:59789"/>
    </ligand>
</feature>
<gene>
    <name evidence="6 10" type="primary">rlmM</name>
    <name evidence="10" type="ORF">SR882_02170</name>
</gene>
<comment type="catalytic activity">
    <reaction evidence="6">
        <text>cytidine(2498) in 23S rRNA + S-adenosyl-L-methionine = 2'-O-methylcytidine(2498) in 23S rRNA + S-adenosyl-L-homocysteine + H(+)</text>
        <dbReference type="Rhea" id="RHEA:42788"/>
        <dbReference type="Rhea" id="RHEA-COMP:10244"/>
        <dbReference type="Rhea" id="RHEA-COMP:10245"/>
        <dbReference type="ChEBI" id="CHEBI:15378"/>
        <dbReference type="ChEBI" id="CHEBI:57856"/>
        <dbReference type="ChEBI" id="CHEBI:59789"/>
        <dbReference type="ChEBI" id="CHEBI:74495"/>
        <dbReference type="ChEBI" id="CHEBI:82748"/>
        <dbReference type="EC" id="2.1.1.186"/>
    </reaction>
</comment>
<dbReference type="InterPro" id="IPR040739">
    <property type="entry name" value="RlmM_FDX"/>
</dbReference>
<dbReference type="Gene3D" id="3.40.50.150">
    <property type="entry name" value="Vaccinia Virus protein VP39"/>
    <property type="match status" value="1"/>
</dbReference>
<dbReference type="Gene3D" id="3.30.70.2810">
    <property type="match status" value="1"/>
</dbReference>
<dbReference type="PANTHER" id="PTHR37524:SF2">
    <property type="entry name" value="RIBOSOMAL RNA METHYLTRANSFERASE FTSJ DOMAIN-CONTAINING PROTEIN"/>
    <property type="match status" value="1"/>
</dbReference>
<dbReference type="InterPro" id="IPR029063">
    <property type="entry name" value="SAM-dependent_MTases_sf"/>
</dbReference>
<evidence type="ECO:0000313" key="11">
    <source>
        <dbReference type="Proteomes" id="UP001327459"/>
    </source>
</evidence>
<comment type="similarity">
    <text evidence="6">Belongs to the class I-like SAM-binding methyltransferase superfamily. RNA methyltransferase RlmE family. RlmM subfamily.</text>
</comment>
<comment type="subunit">
    <text evidence="6">Monomer.</text>
</comment>
<keyword evidence="4 6" id="KW-0808">Transferase</keyword>
<dbReference type="PIRSF" id="PIRSF028774">
    <property type="entry name" value="UCP028774"/>
    <property type="match status" value="1"/>
</dbReference>
<keyword evidence="1 6" id="KW-0963">Cytoplasm</keyword>
<dbReference type="EMBL" id="CP140153">
    <property type="protein sequence ID" value="WQH16729.1"/>
    <property type="molecule type" value="Genomic_DNA"/>
</dbReference>
<evidence type="ECO:0000256" key="6">
    <source>
        <dbReference type="HAMAP-Rule" id="MF_01551"/>
    </source>
</evidence>
<dbReference type="Pfam" id="PF01728">
    <property type="entry name" value="FtsJ"/>
    <property type="match status" value="1"/>
</dbReference>
<organism evidence="10 11">
    <name type="scientific">Guyparkeria halophila</name>
    <dbReference type="NCBI Taxonomy" id="47960"/>
    <lineage>
        <taxon>Bacteria</taxon>
        <taxon>Pseudomonadati</taxon>
        <taxon>Pseudomonadota</taxon>
        <taxon>Gammaproteobacteria</taxon>
        <taxon>Chromatiales</taxon>
        <taxon>Thioalkalibacteraceae</taxon>
        <taxon>Guyparkeria</taxon>
    </lineage>
</organism>
<dbReference type="InterPro" id="IPR048646">
    <property type="entry name" value="RlmM_THUMP-like"/>
</dbReference>
<dbReference type="EC" id="2.1.1.186" evidence="6"/>
<proteinExistence type="inferred from homology"/>
<dbReference type="InterPro" id="IPR002877">
    <property type="entry name" value="RNA_MeTrfase_FtsJ_dom"/>
</dbReference>
<dbReference type="GO" id="GO:0008168">
    <property type="term" value="F:methyltransferase activity"/>
    <property type="evidence" value="ECO:0007669"/>
    <property type="project" value="UniProtKB-KW"/>
</dbReference>
<dbReference type="Gene3D" id="3.30.2300.20">
    <property type="match status" value="1"/>
</dbReference>
<protein>
    <recommendedName>
        <fullName evidence="6">Ribosomal RNA large subunit methyltransferase M</fullName>
        <ecNumber evidence="6">2.1.1.186</ecNumber>
    </recommendedName>
    <alternativeName>
        <fullName evidence="6">23S rRNA (cytidine2498-2'-O)-methyltransferase</fullName>
    </alternativeName>
    <alternativeName>
        <fullName evidence="6">23S rRNA 2'-O-ribose methyltransferase RlmM</fullName>
    </alternativeName>
</protein>
<dbReference type="Pfam" id="PF21239">
    <property type="entry name" value="RLMM_N"/>
    <property type="match status" value="1"/>
</dbReference>
<dbReference type="PANTHER" id="PTHR37524">
    <property type="entry name" value="RIBOSOMAL RNA LARGE SUBUNIT METHYLTRANSFERASE M"/>
    <property type="match status" value="1"/>
</dbReference>
<feature type="binding site" evidence="6">
    <location>
        <begin position="241"/>
        <end position="244"/>
    </location>
    <ligand>
        <name>S-adenosyl-L-methionine</name>
        <dbReference type="ChEBI" id="CHEBI:59789"/>
    </ligand>
</feature>
<feature type="domain" description="Ribosomal RNA methyltransferase FtsJ" evidence="7">
    <location>
        <begin position="206"/>
        <end position="300"/>
    </location>
</feature>
<keyword evidence="2 6" id="KW-0698">rRNA processing</keyword>
<feature type="binding site" evidence="6">
    <location>
        <position position="260"/>
    </location>
    <ligand>
        <name>S-adenosyl-L-methionine</name>
        <dbReference type="ChEBI" id="CHEBI:59789"/>
    </ligand>
</feature>
<keyword evidence="11" id="KW-1185">Reference proteome</keyword>
<sequence>MSAPGPIEVESSPRSGMLAAMFAQRHLLLLTRAGYEGDCAAQVQAVAAEAGVHGFCKAKADTGYLTFIAHDAHALAAWFETLSLDDLIFARQLCLAGEPLDDLPPANRLGPILAALDGQEFGGVYVETPDAEATRPLMRLARQFTKPLEQSMRKRGLLQPGNRELPRLHLTFTDTTTAIPGWSHPGQAAPQPMGIRRLKMAKDAPSRSALKLEEALITFLSPAERKDLLRAGLEAVDLGAAPGGWTWQLVRDGLMVTAVDNGPMAEVLTGHVSVEHRREDGFTFRPERPVEWLVCDMVEKPSRVADLMADWMARGDCQRAIFNLKLPMKKRQQAVMDAVERIAARLEEAEVGFEIDVRQLYHDRDEVTAYLRRVS</sequence>
<comment type="function">
    <text evidence="6">Catalyzes the 2'-O-methylation at nucleotide C2498 in 23S rRNA.</text>
</comment>
<accession>A0ABZ0YZG8</accession>
<feature type="domain" description="RlmM ferredoxin-like" evidence="8">
    <location>
        <begin position="26"/>
        <end position="93"/>
    </location>
</feature>
<feature type="domain" description="Ribosomal RNA large subunit methyltransferase M THUMP-like" evidence="9">
    <location>
        <begin position="108"/>
        <end position="183"/>
    </location>
</feature>
<dbReference type="Pfam" id="PF18125">
    <property type="entry name" value="RlmM_FDX"/>
    <property type="match status" value="1"/>
</dbReference>
<evidence type="ECO:0000256" key="2">
    <source>
        <dbReference type="ARBA" id="ARBA00022552"/>
    </source>
</evidence>
<evidence type="ECO:0000256" key="3">
    <source>
        <dbReference type="ARBA" id="ARBA00022603"/>
    </source>
</evidence>
<dbReference type="NCBIfam" id="NF008734">
    <property type="entry name" value="PRK11760.1"/>
    <property type="match status" value="1"/>
</dbReference>
<dbReference type="Proteomes" id="UP001327459">
    <property type="component" value="Chromosome"/>
</dbReference>
<feature type="binding site" evidence="6">
    <location>
        <position position="296"/>
    </location>
    <ligand>
        <name>S-adenosyl-L-methionine</name>
        <dbReference type="ChEBI" id="CHEBI:59789"/>
    </ligand>
</feature>
<evidence type="ECO:0000256" key="5">
    <source>
        <dbReference type="ARBA" id="ARBA00022691"/>
    </source>
</evidence>
<evidence type="ECO:0000259" key="9">
    <source>
        <dbReference type="Pfam" id="PF21239"/>
    </source>
</evidence>
<name>A0ABZ0YZG8_9GAMM</name>
<dbReference type="InterPro" id="IPR011224">
    <property type="entry name" value="rRNA_MeTrfase_M"/>
</dbReference>
<dbReference type="RefSeq" id="WP_322521718.1">
    <property type="nucleotide sequence ID" value="NZ_CP140153.1"/>
</dbReference>
<keyword evidence="5 6" id="KW-0949">S-adenosyl-L-methionine</keyword>
<dbReference type="SUPFAM" id="SSF53335">
    <property type="entry name" value="S-adenosyl-L-methionine-dependent methyltransferases"/>
    <property type="match status" value="1"/>
</dbReference>
<dbReference type="HAMAP" id="MF_01551">
    <property type="entry name" value="23SrRNA_methyltr_M"/>
    <property type="match status" value="1"/>
</dbReference>
<evidence type="ECO:0000259" key="7">
    <source>
        <dbReference type="Pfam" id="PF01728"/>
    </source>
</evidence>
<feature type="active site" description="Proton acceptor" evidence="6">
    <location>
        <position position="325"/>
    </location>
</feature>
<evidence type="ECO:0000256" key="4">
    <source>
        <dbReference type="ARBA" id="ARBA00022679"/>
    </source>
</evidence>
<feature type="binding site" evidence="6">
    <location>
        <position position="280"/>
    </location>
    <ligand>
        <name>S-adenosyl-L-methionine</name>
        <dbReference type="ChEBI" id="CHEBI:59789"/>
    </ligand>
</feature>
<reference evidence="10 11" key="1">
    <citation type="submission" date="2023-11" db="EMBL/GenBank/DDBJ databases">
        <title>MicrobeMod: A computational toolkit for identifying prokaryotic methylation and restriction-modification with nanopore sequencing.</title>
        <authorList>
            <person name="Crits-Christoph A."/>
            <person name="Kang S.C."/>
            <person name="Lee H."/>
            <person name="Ostrov N."/>
        </authorList>
    </citation>
    <scope>NUCLEOTIDE SEQUENCE [LARGE SCALE GENOMIC DNA]</scope>
    <source>
        <strain evidence="10 11">ATCC 49870</strain>
    </source>
</reference>
<keyword evidence="3 6" id="KW-0489">Methyltransferase</keyword>
<evidence type="ECO:0000256" key="1">
    <source>
        <dbReference type="ARBA" id="ARBA00022490"/>
    </source>
</evidence>
<evidence type="ECO:0000313" key="10">
    <source>
        <dbReference type="EMBL" id="WQH16729.1"/>
    </source>
</evidence>